<name>A0A9P5UDC6_9AGAR</name>
<feature type="region of interest" description="Disordered" evidence="1">
    <location>
        <begin position="151"/>
        <end position="195"/>
    </location>
</feature>
<proteinExistence type="predicted"/>
<feature type="compositionally biased region" description="Low complexity" evidence="1">
    <location>
        <begin position="267"/>
        <end position="277"/>
    </location>
</feature>
<feature type="compositionally biased region" description="Polar residues" evidence="1">
    <location>
        <begin position="655"/>
        <end position="664"/>
    </location>
</feature>
<evidence type="ECO:0000313" key="3">
    <source>
        <dbReference type="Proteomes" id="UP000772434"/>
    </source>
</evidence>
<gene>
    <name evidence="2" type="ORF">BDP27DRAFT_1316361</name>
</gene>
<dbReference type="Proteomes" id="UP000772434">
    <property type="component" value="Unassembled WGS sequence"/>
</dbReference>
<dbReference type="AlphaFoldDB" id="A0A9P5UDC6"/>
<accession>A0A9P5UDC6</accession>
<comment type="caution">
    <text evidence="2">The sequence shown here is derived from an EMBL/GenBank/DDBJ whole genome shotgun (WGS) entry which is preliminary data.</text>
</comment>
<evidence type="ECO:0000313" key="2">
    <source>
        <dbReference type="EMBL" id="KAF9075031.1"/>
    </source>
</evidence>
<dbReference type="OrthoDB" id="354769at2759"/>
<feature type="region of interest" description="Disordered" evidence="1">
    <location>
        <begin position="501"/>
        <end position="530"/>
    </location>
</feature>
<feature type="region of interest" description="Disordered" evidence="1">
    <location>
        <begin position="261"/>
        <end position="321"/>
    </location>
</feature>
<feature type="region of interest" description="Disordered" evidence="1">
    <location>
        <begin position="27"/>
        <end position="54"/>
    </location>
</feature>
<sequence>MARVYSSGDEEYMNEVEIIDMRAELRKRENRSPSNSHLFRNEEASGSQTGFDHEQHLTTTKTITTTPDAVSPTLSSFHFVDEDPWTEREEEPRISISSTVYSRSYYDPYDVLPTPRTPQTFAHSQSETMKRERNNYTELEDDRVSFMEMASPTVDKPQLPTTPKPDFSSAGRSRKASRSLERRIPNLDQGRRPALKHKAVSNSYDDYILPPTSNHLDPLSRADLIRKSRKLAQVFGETPNGQILLPIVPSPARESFLDITSSRHRPSSSFAALTKSSSDPRDKAKESVEQVKGKATWPPPPTTQYISATSGRRHSTPLTPDEFDFLNELRRRESVSSAPPESAASSVLDLSSGEGDELIEIGEEVASFIDFDDASPGKRRSIHPVELLALSPPGSQDSSRHTSLSSLTFASPAAYPHGAPRNARINQEEIGMPLTSAASFDDIDYERHFGRGQSLARQPSLISILSPSLMSPEERIEAEKRRKREKLAKLHRFLGSRVPTGLVLGETGEDSESGLPGEETEGSGEEKRSWKRMARVARRRSGSEAAISSEWSDITDRRKEDLGEDERLRMVKRAMRLEKVFGVAPPQTLYHPQAHRPAYSSSGLITPPALKMMRPSSAGAVESLTAKTGQTRHSSSRELLLPGNSERDIRVRNVSGPSARSATTGRPRGASLVYTHYEHSLITLGDILDRDDRASLKELHEILYQPGDGEQEAAGNINLDMTGGDTESPEYTSGYGSSSTWLERRRSLPIRTSIASLGSILSKVSLDDADVETSNGTFQVRRRRAAKLKQFFGVDYRDLVRDVLDSIETGVELERGRGMIDVEEAEDLLKKLRTIKGKRTGVLQ</sequence>
<feature type="compositionally biased region" description="Low complexity" evidence="1">
    <location>
        <begin position="335"/>
        <end position="347"/>
    </location>
</feature>
<reference evidence="2" key="1">
    <citation type="submission" date="2020-11" db="EMBL/GenBank/DDBJ databases">
        <authorList>
            <consortium name="DOE Joint Genome Institute"/>
            <person name="Ahrendt S."/>
            <person name="Riley R."/>
            <person name="Andreopoulos W."/>
            <person name="Labutti K."/>
            <person name="Pangilinan J."/>
            <person name="Ruiz-Duenas F.J."/>
            <person name="Barrasa J.M."/>
            <person name="Sanchez-Garcia M."/>
            <person name="Camarero S."/>
            <person name="Miyauchi S."/>
            <person name="Serrano A."/>
            <person name="Linde D."/>
            <person name="Babiker R."/>
            <person name="Drula E."/>
            <person name="Ayuso-Fernandez I."/>
            <person name="Pacheco R."/>
            <person name="Padilla G."/>
            <person name="Ferreira P."/>
            <person name="Barriuso J."/>
            <person name="Kellner H."/>
            <person name="Castanera R."/>
            <person name="Alfaro M."/>
            <person name="Ramirez L."/>
            <person name="Pisabarro A.G."/>
            <person name="Kuo A."/>
            <person name="Tritt A."/>
            <person name="Lipzen A."/>
            <person name="He G."/>
            <person name="Yan M."/>
            <person name="Ng V."/>
            <person name="Cullen D."/>
            <person name="Martin F."/>
            <person name="Rosso M.-N."/>
            <person name="Henrissat B."/>
            <person name="Hibbett D."/>
            <person name="Martinez A.T."/>
            <person name="Grigoriev I.V."/>
        </authorList>
    </citation>
    <scope>NUCLEOTIDE SEQUENCE</scope>
    <source>
        <strain evidence="2">AH 40177</strain>
    </source>
</reference>
<feature type="region of interest" description="Disordered" evidence="1">
    <location>
        <begin position="617"/>
        <end position="667"/>
    </location>
</feature>
<keyword evidence="3" id="KW-1185">Reference proteome</keyword>
<dbReference type="EMBL" id="JADNRY010000011">
    <property type="protein sequence ID" value="KAF9075031.1"/>
    <property type="molecule type" value="Genomic_DNA"/>
</dbReference>
<feature type="compositionally biased region" description="Polar residues" evidence="1">
    <location>
        <begin position="32"/>
        <end position="50"/>
    </location>
</feature>
<evidence type="ECO:0000256" key="1">
    <source>
        <dbReference type="SAM" id="MobiDB-lite"/>
    </source>
</evidence>
<feature type="compositionally biased region" description="Acidic residues" evidence="1">
    <location>
        <begin position="507"/>
        <end position="523"/>
    </location>
</feature>
<protein>
    <submittedName>
        <fullName evidence="2">Uncharacterized protein</fullName>
    </submittedName>
</protein>
<feature type="region of interest" description="Disordered" evidence="1">
    <location>
        <begin position="332"/>
        <end position="351"/>
    </location>
</feature>
<feature type="compositionally biased region" description="Basic and acidic residues" evidence="1">
    <location>
        <begin position="278"/>
        <end position="292"/>
    </location>
</feature>
<organism evidence="2 3">
    <name type="scientific">Rhodocollybia butyracea</name>
    <dbReference type="NCBI Taxonomy" id="206335"/>
    <lineage>
        <taxon>Eukaryota</taxon>
        <taxon>Fungi</taxon>
        <taxon>Dikarya</taxon>
        <taxon>Basidiomycota</taxon>
        <taxon>Agaricomycotina</taxon>
        <taxon>Agaricomycetes</taxon>
        <taxon>Agaricomycetidae</taxon>
        <taxon>Agaricales</taxon>
        <taxon>Marasmiineae</taxon>
        <taxon>Omphalotaceae</taxon>
        <taxon>Rhodocollybia</taxon>
    </lineage>
</organism>
<feature type="compositionally biased region" description="Basic and acidic residues" evidence="1">
    <location>
        <begin position="178"/>
        <end position="191"/>
    </location>
</feature>